<dbReference type="RefSeq" id="WP_133765704.1">
    <property type="nucleotide sequence ID" value="NZ_BAAARP010000003.1"/>
</dbReference>
<evidence type="ECO:0000256" key="1">
    <source>
        <dbReference type="SAM" id="MobiDB-lite"/>
    </source>
</evidence>
<dbReference type="Proteomes" id="UP000295344">
    <property type="component" value="Unassembled WGS sequence"/>
</dbReference>
<dbReference type="AlphaFoldDB" id="A0A4R7FTE5"/>
<organism evidence="2 3">
    <name type="scientific">Amnibacterium kyonggiense</name>
    <dbReference type="NCBI Taxonomy" id="595671"/>
    <lineage>
        <taxon>Bacteria</taxon>
        <taxon>Bacillati</taxon>
        <taxon>Actinomycetota</taxon>
        <taxon>Actinomycetes</taxon>
        <taxon>Micrococcales</taxon>
        <taxon>Microbacteriaceae</taxon>
        <taxon>Amnibacterium</taxon>
    </lineage>
</organism>
<feature type="region of interest" description="Disordered" evidence="1">
    <location>
        <begin position="22"/>
        <end position="43"/>
    </location>
</feature>
<accession>A0A4R7FTE5</accession>
<comment type="caution">
    <text evidence="2">The sequence shown here is derived from an EMBL/GenBank/DDBJ whole genome shotgun (WGS) entry which is preliminary data.</text>
</comment>
<name>A0A4R7FTE5_9MICO</name>
<reference evidence="2 3" key="1">
    <citation type="submission" date="2019-03" db="EMBL/GenBank/DDBJ databases">
        <title>Genomic Encyclopedia of Archaeal and Bacterial Type Strains, Phase II (KMG-II): from individual species to whole genera.</title>
        <authorList>
            <person name="Goeker M."/>
        </authorList>
    </citation>
    <scope>NUCLEOTIDE SEQUENCE [LARGE SCALE GENOMIC DNA]</scope>
    <source>
        <strain evidence="2 3">DSM 24782</strain>
    </source>
</reference>
<keyword evidence="3" id="KW-1185">Reference proteome</keyword>
<protein>
    <submittedName>
        <fullName evidence="2">Uncharacterized protein</fullName>
    </submittedName>
</protein>
<evidence type="ECO:0000313" key="3">
    <source>
        <dbReference type="Proteomes" id="UP000295344"/>
    </source>
</evidence>
<sequence>MTITTKGGAVYTLAYRDFDGAGTRLGISRKGGPDDPEDTNKPMLPDTWYRVAIMTPLPPEIASRVQMVLDPVEGDADPIVRFSTPVMSVVGVL</sequence>
<dbReference type="EMBL" id="SOAM01000001">
    <property type="protein sequence ID" value="TDS81068.1"/>
    <property type="molecule type" value="Genomic_DNA"/>
</dbReference>
<proteinExistence type="predicted"/>
<gene>
    <name evidence="2" type="ORF">CLV52_1642</name>
</gene>
<evidence type="ECO:0000313" key="2">
    <source>
        <dbReference type="EMBL" id="TDS81068.1"/>
    </source>
</evidence>